<organism evidence="2 3">
    <name type="scientific">Micromonospora noduli</name>
    <dbReference type="NCBI Taxonomy" id="709876"/>
    <lineage>
        <taxon>Bacteria</taxon>
        <taxon>Bacillati</taxon>
        <taxon>Actinomycetota</taxon>
        <taxon>Actinomycetes</taxon>
        <taxon>Micromonosporales</taxon>
        <taxon>Micromonosporaceae</taxon>
        <taxon>Micromonospora</taxon>
    </lineage>
</organism>
<dbReference type="Pfam" id="PF13672">
    <property type="entry name" value="PP2C_2"/>
    <property type="match status" value="1"/>
</dbReference>
<name>A0A328N5D6_9ACTN</name>
<dbReference type="CDD" id="cd00143">
    <property type="entry name" value="PP2Cc"/>
    <property type="match status" value="1"/>
</dbReference>
<sequence length="244" mass="25500">MNVTLSLQAAGGSDVGLVRRRNEDAIYLGQNLFAIADGLGGHIAGDVASTTAINALSSHDQLVDPATLATTLGRAVRAANDALSQRIKAEPGLAGMGTTLVAMLRSGGTAVLANVGDSRAYLLRSSTREVGKTSQITEDHTYEHLIADAGTVPNLPERLSRFIDGRPDGRSPDITTWHLSPGDRFLLCSDGLSTYVEHHLIHAALSAGGTPSQAVDHLINSAIDHGAPDNVTVIVLDVREAESA</sequence>
<comment type="caution">
    <text evidence="2">The sequence shown here is derived from an EMBL/GenBank/DDBJ whole genome shotgun (WGS) entry which is preliminary data.</text>
</comment>
<protein>
    <submittedName>
        <fullName evidence="2">Protein-serine/threonine phosphatase</fullName>
    </submittedName>
</protein>
<reference evidence="2 3" key="1">
    <citation type="submission" date="2018-03" db="EMBL/GenBank/DDBJ databases">
        <title>Defining the species Micromonospora saelicesensis and Micromonospora noduli under the framework of genomics.</title>
        <authorList>
            <person name="Riesco R."/>
            <person name="Trujillo M.E."/>
        </authorList>
    </citation>
    <scope>NUCLEOTIDE SEQUENCE [LARGE SCALE GENOMIC DNA]</scope>
    <source>
        <strain evidence="2 3">LAH08</strain>
    </source>
</reference>
<dbReference type="SMART" id="SM00331">
    <property type="entry name" value="PP2C_SIG"/>
    <property type="match status" value="1"/>
</dbReference>
<evidence type="ECO:0000313" key="2">
    <source>
        <dbReference type="EMBL" id="RAO03080.1"/>
    </source>
</evidence>
<dbReference type="SUPFAM" id="SSF81606">
    <property type="entry name" value="PP2C-like"/>
    <property type="match status" value="1"/>
</dbReference>
<dbReference type="InterPro" id="IPR036457">
    <property type="entry name" value="PPM-type-like_dom_sf"/>
</dbReference>
<dbReference type="InterPro" id="IPR001932">
    <property type="entry name" value="PPM-type_phosphatase-like_dom"/>
</dbReference>
<dbReference type="AlphaFoldDB" id="A0A328N5D6"/>
<evidence type="ECO:0000313" key="3">
    <source>
        <dbReference type="Proteomes" id="UP000248966"/>
    </source>
</evidence>
<dbReference type="PANTHER" id="PTHR47992">
    <property type="entry name" value="PROTEIN PHOSPHATASE"/>
    <property type="match status" value="1"/>
</dbReference>
<dbReference type="EMBL" id="PYAA01000011">
    <property type="protein sequence ID" value="RAO03080.1"/>
    <property type="molecule type" value="Genomic_DNA"/>
</dbReference>
<dbReference type="Proteomes" id="UP000248966">
    <property type="component" value="Unassembled WGS sequence"/>
</dbReference>
<dbReference type="InterPro" id="IPR015655">
    <property type="entry name" value="PP2C"/>
</dbReference>
<accession>A0A328N5D6</accession>
<evidence type="ECO:0000259" key="1">
    <source>
        <dbReference type="PROSITE" id="PS51746"/>
    </source>
</evidence>
<dbReference type="GO" id="GO:0004722">
    <property type="term" value="F:protein serine/threonine phosphatase activity"/>
    <property type="evidence" value="ECO:0007669"/>
    <property type="project" value="InterPro"/>
</dbReference>
<feature type="domain" description="PPM-type phosphatase" evidence="1">
    <location>
        <begin position="8"/>
        <end position="238"/>
    </location>
</feature>
<dbReference type="SMART" id="SM00332">
    <property type="entry name" value="PP2Cc"/>
    <property type="match status" value="1"/>
</dbReference>
<dbReference type="Gene3D" id="3.60.40.10">
    <property type="entry name" value="PPM-type phosphatase domain"/>
    <property type="match status" value="1"/>
</dbReference>
<gene>
    <name evidence="2" type="ORF">LAH08_02090</name>
</gene>
<dbReference type="PROSITE" id="PS51746">
    <property type="entry name" value="PPM_2"/>
    <property type="match status" value="1"/>
</dbReference>
<proteinExistence type="predicted"/>